<keyword evidence="10 11" id="KW-0998">Cell outer membrane</keyword>
<dbReference type="InterPro" id="IPR036942">
    <property type="entry name" value="Beta-barrel_TonB_sf"/>
</dbReference>
<dbReference type="EMBL" id="CP116805">
    <property type="protein sequence ID" value="WCL53320.1"/>
    <property type="molecule type" value="Genomic_DNA"/>
</dbReference>
<proteinExistence type="inferred from homology"/>
<dbReference type="CDD" id="cd01347">
    <property type="entry name" value="ligand_gated_channel"/>
    <property type="match status" value="1"/>
</dbReference>
<evidence type="ECO:0000256" key="6">
    <source>
        <dbReference type="ARBA" id="ARBA00023004"/>
    </source>
</evidence>
<gene>
    <name evidence="16" type="ORF">PH603_12310</name>
</gene>
<evidence type="ECO:0000256" key="13">
    <source>
        <dbReference type="SAM" id="SignalP"/>
    </source>
</evidence>
<evidence type="ECO:0000256" key="2">
    <source>
        <dbReference type="ARBA" id="ARBA00022448"/>
    </source>
</evidence>
<dbReference type="PANTHER" id="PTHR32552">
    <property type="entry name" value="FERRICHROME IRON RECEPTOR-RELATED"/>
    <property type="match status" value="1"/>
</dbReference>
<evidence type="ECO:0000256" key="8">
    <source>
        <dbReference type="ARBA" id="ARBA00023077"/>
    </source>
</evidence>
<evidence type="ECO:0000256" key="5">
    <source>
        <dbReference type="ARBA" id="ARBA00022692"/>
    </source>
</evidence>
<feature type="signal peptide" evidence="13">
    <location>
        <begin position="1"/>
        <end position="25"/>
    </location>
</feature>
<keyword evidence="5 11" id="KW-0812">Transmembrane</keyword>
<dbReference type="InterPro" id="IPR039426">
    <property type="entry name" value="TonB-dep_rcpt-like"/>
</dbReference>
<keyword evidence="3 11" id="KW-1134">Transmembrane beta strand</keyword>
<sequence length="792" mass="86627">MKTALMSGLCGAALISGVQAPAVMAQDQGEEFYLEEIIVNARRKDEGLQDVPVSVQVFDASAMEEAGIRDLYEVTNRIPGAKFNIANATDPEIFMRGIGSNIQGAAADSSVGIFIDGVYMARSSGVLVDLFDLERVEVLKGPQSLRFGKNIVGGLIHYITKKPGDETEGKVEASYGNFNAVNIAASIRGPVSDTVSAGLTATSRTRDGFATNTMGGDEEDINVQSLRGSLRFRPNDKLDATVTADYTRHRDGARWVDVDVAGDSHAVTYNSFFAPPIPGLPDSFVLPTRNAPFKNSDPRKGARNFSGYQNSDLYGIAANIDYDISDTMALNSITSFRKSDIDVREDGCGMYWNVPIDSETQVPVIDAVMAAGVDAYLNTVPDCWFDQQKADDVKQFSQELRLSGGGERLQWSLGAYVLKEDIERLERVSFYFPDFDGITEFAFAIAYGGEPATPAGGTSNARTGSKATNLGLFGELTYDITESLSINGGVRYAYDKKKFTSNRFGDSFDSPLPPGGFTVTDKDSWDAWLPSLTLSYAPTDGQNYFARVERGYKAGGYTGENAGNPLDAIVSFAPEFATSYEAGGKFLLADRRLMVNAVAYFTKYKDLQTQQFLQLDPTRPPDNFVVNAENGAEAYGLELDFKALLGAGFAVTGNYAYSRCEFTGTLIIDEDGTDVDGNTCRRTPRHAANLGASYEVDLADNLVGSLGADYQWTDEYFFENTNTADLKNPSEFTLNLYAGVAAKDDRWRLSAWVKNVTDELNYASRLELFGTYYANYQAPRTYGMTFTWRFGQ</sequence>
<comment type="subcellular location">
    <subcellularLocation>
        <location evidence="1 11">Cell outer membrane</location>
        <topology evidence="1 11">Multi-pass membrane protein</topology>
    </subcellularLocation>
</comment>
<evidence type="ECO:0000256" key="7">
    <source>
        <dbReference type="ARBA" id="ARBA00023065"/>
    </source>
</evidence>
<evidence type="ECO:0000256" key="3">
    <source>
        <dbReference type="ARBA" id="ARBA00022452"/>
    </source>
</evidence>
<feature type="domain" description="TonB-dependent receptor-like beta-barrel" evidence="14">
    <location>
        <begin position="264"/>
        <end position="756"/>
    </location>
</feature>
<dbReference type="KEGG" id="gso:PH603_12310"/>
<dbReference type="InterPro" id="IPR000531">
    <property type="entry name" value="Beta-barrel_TonB"/>
</dbReference>
<evidence type="ECO:0000313" key="17">
    <source>
        <dbReference type="Proteomes" id="UP001217500"/>
    </source>
</evidence>
<dbReference type="GO" id="GO:0009279">
    <property type="term" value="C:cell outer membrane"/>
    <property type="evidence" value="ECO:0007669"/>
    <property type="project" value="UniProtKB-SubCell"/>
</dbReference>
<evidence type="ECO:0000256" key="12">
    <source>
        <dbReference type="RuleBase" id="RU003357"/>
    </source>
</evidence>
<reference evidence="16" key="1">
    <citation type="submission" date="2023-01" db="EMBL/GenBank/DDBJ databases">
        <title>The genome sequence of Kordiimonadaceae bacterium 6D33.</title>
        <authorList>
            <person name="Liu Y."/>
        </authorList>
    </citation>
    <scope>NUCLEOTIDE SEQUENCE</scope>
    <source>
        <strain evidence="16">6D33</strain>
    </source>
</reference>
<evidence type="ECO:0000256" key="9">
    <source>
        <dbReference type="ARBA" id="ARBA00023136"/>
    </source>
</evidence>
<evidence type="ECO:0000259" key="15">
    <source>
        <dbReference type="Pfam" id="PF07715"/>
    </source>
</evidence>
<keyword evidence="16" id="KW-0675">Receptor</keyword>
<dbReference type="RefSeq" id="WP_289502832.1">
    <property type="nucleotide sequence ID" value="NZ_CP116805.1"/>
</dbReference>
<dbReference type="Pfam" id="PF07715">
    <property type="entry name" value="Plug"/>
    <property type="match status" value="1"/>
</dbReference>
<dbReference type="Gene3D" id="2.40.170.20">
    <property type="entry name" value="TonB-dependent receptor, beta-barrel domain"/>
    <property type="match status" value="1"/>
</dbReference>
<keyword evidence="17" id="KW-1185">Reference proteome</keyword>
<evidence type="ECO:0000259" key="14">
    <source>
        <dbReference type="Pfam" id="PF00593"/>
    </source>
</evidence>
<dbReference type="PROSITE" id="PS52016">
    <property type="entry name" value="TONB_DEPENDENT_REC_3"/>
    <property type="match status" value="1"/>
</dbReference>
<evidence type="ECO:0000313" key="16">
    <source>
        <dbReference type="EMBL" id="WCL53320.1"/>
    </source>
</evidence>
<comment type="similarity">
    <text evidence="11 12">Belongs to the TonB-dependent receptor family.</text>
</comment>
<organism evidence="16 17">
    <name type="scientific">Gimibacter soli</name>
    <dbReference type="NCBI Taxonomy" id="3024400"/>
    <lineage>
        <taxon>Bacteria</taxon>
        <taxon>Pseudomonadati</taxon>
        <taxon>Pseudomonadota</taxon>
        <taxon>Alphaproteobacteria</taxon>
        <taxon>Kordiimonadales</taxon>
        <taxon>Temperatibacteraceae</taxon>
        <taxon>Gimibacter</taxon>
    </lineage>
</organism>
<feature type="domain" description="TonB-dependent receptor plug" evidence="15">
    <location>
        <begin position="48"/>
        <end position="154"/>
    </location>
</feature>
<dbReference type="PANTHER" id="PTHR32552:SF81">
    <property type="entry name" value="TONB-DEPENDENT OUTER MEMBRANE RECEPTOR"/>
    <property type="match status" value="1"/>
</dbReference>
<keyword evidence="8 12" id="KW-0798">TonB box</keyword>
<protein>
    <submittedName>
        <fullName evidence="16">TonB-dependent receptor</fullName>
    </submittedName>
</protein>
<evidence type="ECO:0000256" key="1">
    <source>
        <dbReference type="ARBA" id="ARBA00004571"/>
    </source>
</evidence>
<feature type="chain" id="PRO_5041998252" evidence="13">
    <location>
        <begin position="26"/>
        <end position="792"/>
    </location>
</feature>
<evidence type="ECO:0000256" key="10">
    <source>
        <dbReference type="ARBA" id="ARBA00023237"/>
    </source>
</evidence>
<keyword evidence="4" id="KW-0410">Iron transport</keyword>
<evidence type="ECO:0000256" key="11">
    <source>
        <dbReference type="PROSITE-ProRule" id="PRU01360"/>
    </source>
</evidence>
<keyword evidence="2 11" id="KW-0813">Transport</keyword>
<dbReference type="AlphaFoldDB" id="A0AAE9XR27"/>
<name>A0AAE9XR27_9PROT</name>
<keyword evidence="9 11" id="KW-0472">Membrane</keyword>
<dbReference type="GO" id="GO:0006826">
    <property type="term" value="P:iron ion transport"/>
    <property type="evidence" value="ECO:0007669"/>
    <property type="project" value="UniProtKB-KW"/>
</dbReference>
<keyword evidence="13" id="KW-0732">Signal</keyword>
<dbReference type="Proteomes" id="UP001217500">
    <property type="component" value="Chromosome"/>
</dbReference>
<dbReference type="SUPFAM" id="SSF56935">
    <property type="entry name" value="Porins"/>
    <property type="match status" value="1"/>
</dbReference>
<dbReference type="InterPro" id="IPR012910">
    <property type="entry name" value="Plug_dom"/>
</dbReference>
<dbReference type="Pfam" id="PF00593">
    <property type="entry name" value="TonB_dep_Rec_b-barrel"/>
    <property type="match status" value="1"/>
</dbReference>
<accession>A0AAE9XR27</accession>
<keyword evidence="6" id="KW-0408">Iron</keyword>
<evidence type="ECO:0000256" key="4">
    <source>
        <dbReference type="ARBA" id="ARBA00022496"/>
    </source>
</evidence>
<keyword evidence="7" id="KW-0406">Ion transport</keyword>